<evidence type="ECO:0000256" key="3">
    <source>
        <dbReference type="ARBA" id="ARBA00023274"/>
    </source>
</evidence>
<accession>A0A1Y1I0T2</accession>
<dbReference type="EMBL" id="DF237143">
    <property type="protein sequence ID" value="GAQ84550.1"/>
    <property type="molecule type" value="Genomic_DNA"/>
</dbReference>
<dbReference type="GO" id="GO:0006412">
    <property type="term" value="P:translation"/>
    <property type="evidence" value="ECO:0007669"/>
    <property type="project" value="InterPro"/>
</dbReference>
<evidence type="ECO:0000256" key="1">
    <source>
        <dbReference type="ARBA" id="ARBA00008945"/>
    </source>
</evidence>
<reference evidence="8 9" key="1">
    <citation type="journal article" date="2014" name="Nat. Commun.">
        <title>Klebsormidium flaccidum genome reveals primary factors for plant terrestrial adaptation.</title>
        <authorList>
            <person name="Hori K."/>
            <person name="Maruyama F."/>
            <person name="Fujisawa T."/>
            <person name="Togashi T."/>
            <person name="Yamamoto N."/>
            <person name="Seo M."/>
            <person name="Sato S."/>
            <person name="Yamada T."/>
            <person name="Mori H."/>
            <person name="Tajima N."/>
            <person name="Moriyama T."/>
            <person name="Ikeuchi M."/>
            <person name="Watanabe M."/>
            <person name="Wada H."/>
            <person name="Kobayashi K."/>
            <person name="Saito M."/>
            <person name="Masuda T."/>
            <person name="Sasaki-Sekimoto Y."/>
            <person name="Mashiguchi K."/>
            <person name="Awai K."/>
            <person name="Shimojima M."/>
            <person name="Masuda S."/>
            <person name="Iwai M."/>
            <person name="Nobusawa T."/>
            <person name="Narise T."/>
            <person name="Kondo S."/>
            <person name="Saito H."/>
            <person name="Sato R."/>
            <person name="Murakawa M."/>
            <person name="Ihara Y."/>
            <person name="Oshima-Yamada Y."/>
            <person name="Ohtaka K."/>
            <person name="Satoh M."/>
            <person name="Sonobe K."/>
            <person name="Ishii M."/>
            <person name="Ohtani R."/>
            <person name="Kanamori-Sato M."/>
            <person name="Honoki R."/>
            <person name="Miyazaki D."/>
            <person name="Mochizuki H."/>
            <person name="Umetsu J."/>
            <person name="Higashi K."/>
            <person name="Shibata D."/>
            <person name="Kamiya Y."/>
            <person name="Sato N."/>
            <person name="Nakamura Y."/>
            <person name="Tabata S."/>
            <person name="Ida S."/>
            <person name="Kurokawa K."/>
            <person name="Ohta H."/>
        </authorList>
    </citation>
    <scope>NUCLEOTIDE SEQUENCE [LARGE SCALE GENOMIC DNA]</scope>
    <source>
        <strain evidence="8 9">NIES-2285</strain>
    </source>
</reference>
<dbReference type="SUPFAM" id="SSF54768">
    <property type="entry name" value="dsRNA-binding domain-like"/>
    <property type="match status" value="1"/>
</dbReference>
<dbReference type="Gene3D" id="3.30.230.10">
    <property type="match status" value="1"/>
</dbReference>
<dbReference type="Pfam" id="PF00333">
    <property type="entry name" value="Ribosomal_S5"/>
    <property type="match status" value="1"/>
</dbReference>
<dbReference type="InterPro" id="IPR013810">
    <property type="entry name" value="Ribosomal_uS5_N"/>
</dbReference>
<dbReference type="Proteomes" id="UP000054558">
    <property type="component" value="Unassembled WGS sequence"/>
</dbReference>
<dbReference type="STRING" id="105231.A0A1Y1I0T2"/>
<dbReference type="AlphaFoldDB" id="A0A1Y1I0T2"/>
<dbReference type="PROSITE" id="PS50881">
    <property type="entry name" value="S5_DSRBD"/>
    <property type="match status" value="1"/>
</dbReference>
<keyword evidence="3 4" id="KW-0687">Ribonucleoprotein</keyword>
<feature type="region of interest" description="Disordered" evidence="6">
    <location>
        <begin position="268"/>
        <end position="287"/>
    </location>
</feature>
<evidence type="ECO:0000256" key="4">
    <source>
        <dbReference type="PROSITE-ProRule" id="PRU00268"/>
    </source>
</evidence>
<dbReference type="FunFam" id="3.30.230.10:FF:000002">
    <property type="entry name" value="30S ribosomal protein S5"/>
    <property type="match status" value="1"/>
</dbReference>
<dbReference type="InterPro" id="IPR014721">
    <property type="entry name" value="Ribsml_uS5_D2-typ_fold_subgr"/>
</dbReference>
<proteinExistence type="inferred from homology"/>
<organism evidence="8 9">
    <name type="scientific">Klebsormidium nitens</name>
    <name type="common">Green alga</name>
    <name type="synonym">Ulothrix nitens</name>
    <dbReference type="NCBI Taxonomy" id="105231"/>
    <lineage>
        <taxon>Eukaryota</taxon>
        <taxon>Viridiplantae</taxon>
        <taxon>Streptophyta</taxon>
        <taxon>Klebsormidiophyceae</taxon>
        <taxon>Klebsormidiales</taxon>
        <taxon>Klebsormidiaceae</taxon>
        <taxon>Klebsormidium</taxon>
    </lineage>
</organism>
<evidence type="ECO:0000313" key="9">
    <source>
        <dbReference type="Proteomes" id="UP000054558"/>
    </source>
</evidence>
<dbReference type="InterPro" id="IPR020568">
    <property type="entry name" value="Ribosomal_Su5_D2-typ_SF"/>
</dbReference>
<evidence type="ECO:0000313" key="8">
    <source>
        <dbReference type="EMBL" id="GAQ84550.1"/>
    </source>
</evidence>
<dbReference type="OrthoDB" id="309483at2759"/>
<evidence type="ECO:0000256" key="2">
    <source>
        <dbReference type="ARBA" id="ARBA00022980"/>
    </source>
</evidence>
<dbReference type="Gene3D" id="3.30.160.20">
    <property type="match status" value="1"/>
</dbReference>
<dbReference type="PANTHER" id="PTHR48277:SF1">
    <property type="entry name" value="MITOCHONDRIAL RIBOSOMAL PROTEIN S5"/>
    <property type="match status" value="1"/>
</dbReference>
<dbReference type="GO" id="GO:0003723">
    <property type="term" value="F:RNA binding"/>
    <property type="evidence" value="ECO:0007669"/>
    <property type="project" value="InterPro"/>
</dbReference>
<dbReference type="GO" id="GO:1990904">
    <property type="term" value="C:ribonucleoprotein complex"/>
    <property type="evidence" value="ECO:0007669"/>
    <property type="project" value="UniProtKB-UniRule"/>
</dbReference>
<evidence type="ECO:0000256" key="6">
    <source>
        <dbReference type="SAM" id="MobiDB-lite"/>
    </source>
</evidence>
<comment type="similarity">
    <text evidence="1 5">Belongs to the universal ribosomal protein uS5 family.</text>
</comment>
<evidence type="ECO:0000256" key="5">
    <source>
        <dbReference type="RuleBase" id="RU003823"/>
    </source>
</evidence>
<feature type="domain" description="S5 DRBM" evidence="7">
    <location>
        <begin position="294"/>
        <end position="357"/>
    </location>
</feature>
<dbReference type="PANTHER" id="PTHR48277">
    <property type="entry name" value="MITOCHONDRIAL RIBOSOMAL PROTEIN S5"/>
    <property type="match status" value="1"/>
</dbReference>
<sequence length="454" mass="49638">MVLHRVIEGARILRVPIGPAQDGLSKVSQGGAVALQSILSRTIANDPGSSSLGSEIGEVHCSFAERTQSGGQASCSSEDRSGIWEGPYSAPINGTSLGRHLIQKTVCLSTLGALLGNNEGTQAARLKSGDAKDHHRSGAAVVPQWPSCTTLMKGTFGPALPPPWQAAWRRHYETRSGDPVTVAPTLNRRGKKLVKRREYKTDEGDEALLADEEGMAKVGLKGLRWMRELVNTPRRKQEGMLEDLYKEMHNPLSSNYLLWAAAAEGEAEDQRTLGKEERRLDPDADPDEQVERAFEMQIIDINRTNKATKGGRVMSMTAMVVVGNQDGVIGFGTGKALEPGIAVDKAYHRAVKNLLFVPRYRGHTIYHPVEVKYGQTKVRMWPAQDGTNIIASKILGGIADLAGIRNLKSKIIGSRHPQNVVKAVFKAFASIQTPTDIAQQFNRPVVEVRNMPFR</sequence>
<protein>
    <submittedName>
        <fullName evidence="8">Mitochondrial ribosomal protein S5</fullName>
    </submittedName>
</protein>
<keyword evidence="9" id="KW-1185">Reference proteome</keyword>
<dbReference type="InterPro" id="IPR005324">
    <property type="entry name" value="Ribosomal_uS5_C"/>
</dbReference>
<evidence type="ECO:0000259" key="7">
    <source>
        <dbReference type="PROSITE" id="PS50881"/>
    </source>
</evidence>
<dbReference type="InterPro" id="IPR000851">
    <property type="entry name" value="Ribosomal_uS5"/>
</dbReference>
<dbReference type="GO" id="GO:0005737">
    <property type="term" value="C:cytoplasm"/>
    <property type="evidence" value="ECO:0007669"/>
    <property type="project" value="UniProtKB-ARBA"/>
</dbReference>
<feature type="compositionally biased region" description="Basic and acidic residues" evidence="6">
    <location>
        <begin position="268"/>
        <end position="282"/>
    </location>
</feature>
<dbReference type="GO" id="GO:0005840">
    <property type="term" value="C:ribosome"/>
    <property type="evidence" value="ECO:0007669"/>
    <property type="project" value="UniProtKB-KW"/>
</dbReference>
<gene>
    <name evidence="8" type="ORF">KFL_001940070</name>
</gene>
<dbReference type="Pfam" id="PF03719">
    <property type="entry name" value="Ribosomal_S5_C"/>
    <property type="match status" value="1"/>
</dbReference>
<name>A0A1Y1I0T2_KLENI</name>
<dbReference type="GO" id="GO:0003735">
    <property type="term" value="F:structural constituent of ribosome"/>
    <property type="evidence" value="ECO:0007669"/>
    <property type="project" value="UniProtKB-UniRule"/>
</dbReference>
<dbReference type="SUPFAM" id="SSF54211">
    <property type="entry name" value="Ribosomal protein S5 domain 2-like"/>
    <property type="match status" value="1"/>
</dbReference>
<keyword evidence="2 4" id="KW-0689">Ribosomal protein</keyword>